<keyword evidence="7 15" id="KW-0808">Transferase</keyword>
<dbReference type="InterPro" id="IPR005467">
    <property type="entry name" value="His_kinase_dom"/>
</dbReference>
<keyword evidence="6" id="KW-0597">Phosphoprotein</keyword>
<feature type="domain" description="HAMP" evidence="17">
    <location>
        <begin position="189"/>
        <end position="242"/>
    </location>
</feature>
<dbReference type="InterPro" id="IPR003594">
    <property type="entry name" value="HATPase_dom"/>
</dbReference>
<dbReference type="InterPro" id="IPR036890">
    <property type="entry name" value="HATPase_C_sf"/>
</dbReference>
<dbReference type="SMART" id="SM00304">
    <property type="entry name" value="HAMP"/>
    <property type="match status" value="1"/>
</dbReference>
<reference evidence="19" key="1">
    <citation type="submission" date="2016-10" db="EMBL/GenBank/DDBJ databases">
        <authorList>
            <person name="Varghese N."/>
            <person name="Submissions S."/>
        </authorList>
    </citation>
    <scope>NUCLEOTIDE SEQUENCE [LARGE SCALE GENOMIC DNA]</scope>
    <source>
        <strain evidence="19">2SM5</strain>
    </source>
</reference>
<keyword evidence="5 15" id="KW-0997">Cell inner membrane</keyword>
<evidence type="ECO:0000259" key="17">
    <source>
        <dbReference type="PROSITE" id="PS50885"/>
    </source>
</evidence>
<evidence type="ECO:0000256" key="13">
    <source>
        <dbReference type="ARBA" id="ARBA00023012"/>
    </source>
</evidence>
<dbReference type="InterPro" id="IPR050428">
    <property type="entry name" value="TCS_sensor_his_kinase"/>
</dbReference>
<feature type="domain" description="Histidine kinase" evidence="16">
    <location>
        <begin position="250"/>
        <end position="466"/>
    </location>
</feature>
<evidence type="ECO:0000256" key="5">
    <source>
        <dbReference type="ARBA" id="ARBA00022519"/>
    </source>
</evidence>
<dbReference type="FunFam" id="3.30.565.10:FF:000006">
    <property type="entry name" value="Sensor histidine kinase WalK"/>
    <property type="match status" value="1"/>
</dbReference>
<dbReference type="AlphaFoldDB" id="A0A1H1X5G1"/>
<feature type="transmembrane region" description="Helical" evidence="15">
    <location>
        <begin position="170"/>
        <end position="188"/>
    </location>
</feature>
<dbReference type="Proteomes" id="UP000243426">
    <property type="component" value="Chromosome I"/>
</dbReference>
<dbReference type="SMART" id="SM00388">
    <property type="entry name" value="HisKA"/>
    <property type="match status" value="1"/>
</dbReference>
<evidence type="ECO:0000256" key="2">
    <source>
        <dbReference type="ARBA" id="ARBA00004141"/>
    </source>
</evidence>
<evidence type="ECO:0000256" key="10">
    <source>
        <dbReference type="ARBA" id="ARBA00022777"/>
    </source>
</evidence>
<keyword evidence="9 15" id="KW-0547">Nucleotide-binding</keyword>
<dbReference type="GO" id="GO:0005524">
    <property type="term" value="F:ATP binding"/>
    <property type="evidence" value="ECO:0007669"/>
    <property type="project" value="UniProtKB-KW"/>
</dbReference>
<keyword evidence="11 15" id="KW-0067">ATP-binding</keyword>
<dbReference type="InterPro" id="IPR036097">
    <property type="entry name" value="HisK_dim/P_sf"/>
</dbReference>
<evidence type="ECO:0000256" key="4">
    <source>
        <dbReference type="ARBA" id="ARBA00022475"/>
    </source>
</evidence>
<dbReference type="PRINTS" id="PR00344">
    <property type="entry name" value="BCTRLSENSOR"/>
</dbReference>
<dbReference type="GO" id="GO:0005886">
    <property type="term" value="C:plasma membrane"/>
    <property type="evidence" value="ECO:0007669"/>
    <property type="project" value="UniProtKB-SubCell"/>
</dbReference>
<dbReference type="Pfam" id="PF00512">
    <property type="entry name" value="HisKA"/>
    <property type="match status" value="1"/>
</dbReference>
<feature type="transmembrane region" description="Helical" evidence="15">
    <location>
        <begin position="12"/>
        <end position="34"/>
    </location>
</feature>
<evidence type="ECO:0000256" key="3">
    <source>
        <dbReference type="ARBA" id="ARBA00004533"/>
    </source>
</evidence>
<name>A0A1H1X5G1_9GAMM</name>
<evidence type="ECO:0000256" key="8">
    <source>
        <dbReference type="ARBA" id="ARBA00022692"/>
    </source>
</evidence>
<dbReference type="CDD" id="cd00082">
    <property type="entry name" value="HisKA"/>
    <property type="match status" value="1"/>
</dbReference>
<evidence type="ECO:0000256" key="15">
    <source>
        <dbReference type="RuleBase" id="RU364088"/>
    </source>
</evidence>
<comment type="catalytic activity">
    <reaction evidence="1 15">
        <text>ATP + protein L-histidine = ADP + protein N-phospho-L-histidine.</text>
        <dbReference type="EC" id="2.7.13.3"/>
    </reaction>
</comment>
<evidence type="ECO:0000256" key="1">
    <source>
        <dbReference type="ARBA" id="ARBA00000085"/>
    </source>
</evidence>
<evidence type="ECO:0000256" key="7">
    <source>
        <dbReference type="ARBA" id="ARBA00022679"/>
    </source>
</evidence>
<dbReference type="EC" id="2.7.13.3" evidence="15"/>
<dbReference type="PANTHER" id="PTHR45436">
    <property type="entry name" value="SENSOR HISTIDINE KINASE YKOH"/>
    <property type="match status" value="1"/>
</dbReference>
<dbReference type="Pfam" id="PF02518">
    <property type="entry name" value="HATPase_c"/>
    <property type="match status" value="1"/>
</dbReference>
<keyword evidence="19" id="KW-1185">Reference proteome</keyword>
<keyword evidence="12 15" id="KW-1133">Transmembrane helix</keyword>
<keyword evidence="13 15" id="KW-0902">Two-component regulatory system</keyword>
<dbReference type="RefSeq" id="WP_231702225.1">
    <property type="nucleotide sequence ID" value="NZ_LT629748.1"/>
</dbReference>
<evidence type="ECO:0000313" key="19">
    <source>
        <dbReference type="Proteomes" id="UP000243426"/>
    </source>
</evidence>
<dbReference type="InterPro" id="IPR006290">
    <property type="entry name" value="CztS_silS_copS"/>
</dbReference>
<evidence type="ECO:0000256" key="14">
    <source>
        <dbReference type="ARBA" id="ARBA00023136"/>
    </source>
</evidence>
<evidence type="ECO:0000256" key="11">
    <source>
        <dbReference type="ARBA" id="ARBA00022840"/>
    </source>
</evidence>
<evidence type="ECO:0000256" key="6">
    <source>
        <dbReference type="ARBA" id="ARBA00022553"/>
    </source>
</evidence>
<dbReference type="PANTHER" id="PTHR45436:SF15">
    <property type="entry name" value="SENSOR HISTIDINE KINASE CUSS"/>
    <property type="match status" value="1"/>
</dbReference>
<dbReference type="Gene3D" id="3.30.565.10">
    <property type="entry name" value="Histidine kinase-like ATPase, C-terminal domain"/>
    <property type="match status" value="1"/>
</dbReference>
<evidence type="ECO:0000259" key="16">
    <source>
        <dbReference type="PROSITE" id="PS50109"/>
    </source>
</evidence>
<keyword evidence="10 15" id="KW-0418">Kinase</keyword>
<evidence type="ECO:0000256" key="9">
    <source>
        <dbReference type="ARBA" id="ARBA00022741"/>
    </source>
</evidence>
<keyword evidence="14 15" id="KW-0472">Membrane</keyword>
<dbReference type="SUPFAM" id="SSF47384">
    <property type="entry name" value="Homodimeric domain of signal transducing histidine kinase"/>
    <property type="match status" value="1"/>
</dbReference>
<dbReference type="Pfam" id="PF00672">
    <property type="entry name" value="HAMP"/>
    <property type="match status" value="1"/>
</dbReference>
<dbReference type="InterPro" id="IPR003661">
    <property type="entry name" value="HisK_dim/P_dom"/>
</dbReference>
<dbReference type="Gene3D" id="6.10.340.10">
    <property type="match status" value="1"/>
</dbReference>
<dbReference type="NCBIfam" id="TIGR01386">
    <property type="entry name" value="cztS_silS_copS"/>
    <property type="match status" value="1"/>
</dbReference>
<accession>A0A1H1X5G1</accession>
<protein>
    <recommendedName>
        <fullName evidence="15">Sensor protein</fullName>
        <ecNumber evidence="15">2.7.13.3</ecNumber>
    </recommendedName>
</protein>
<comment type="function">
    <text evidence="15">Member of a two-component regulatory system.</text>
</comment>
<dbReference type="InterPro" id="IPR003660">
    <property type="entry name" value="HAMP_dom"/>
</dbReference>
<evidence type="ECO:0000256" key="12">
    <source>
        <dbReference type="ARBA" id="ARBA00022989"/>
    </source>
</evidence>
<dbReference type="InterPro" id="IPR004358">
    <property type="entry name" value="Sig_transdc_His_kin-like_C"/>
</dbReference>
<dbReference type="Gene3D" id="1.10.287.130">
    <property type="match status" value="1"/>
</dbReference>
<proteinExistence type="predicted"/>
<keyword evidence="8 15" id="KW-0812">Transmembrane</keyword>
<sequence>MNKPLSLSLRIGLAVSIMGSALVVLIFSQSWLALRSQLEIIAESKLEQKLEQIEHSILEFSPAAIGDISPHKMGDLISGHPELSLLVCGADKSDSPEFTVGLVPRAITNFIQCNKGRDHYTSSFNQDGVNILIANASFRIPESNEEIQLTLISDRVEDIHLLAAYRNSTLMALPIFLIIIGMGAWWIVKRGLAPLNTFRDLTSAVTTNELKGRIKCQGLPSELNKLADSVNLMLERLENGVQQLSDFSDDLAHELRSPITNLMGKAQVALSRDRTSSQYKETLESCVEELERVSRIVSDMLYLAQTTQSDTTGFDTQSLNKEAIHIVSLFIAIAEEKKVRLSVLDGDSDSFIVGDKLMIQRAISNLLSNAIRHAPVDSTVSIKVRDRNNQVSLSVSNEGAGISEQHVRNIFKRFYRVDSGRARAEGGIGLGLAMVQSIMEFHQGSVTVDTSTSGPTVFHLWFPKPH</sequence>
<dbReference type="PROSITE" id="PS50885">
    <property type="entry name" value="HAMP"/>
    <property type="match status" value="1"/>
</dbReference>
<organism evidence="18 19">
    <name type="scientific">Halopseudomonas litoralis</name>
    <dbReference type="NCBI Taxonomy" id="797277"/>
    <lineage>
        <taxon>Bacteria</taxon>
        <taxon>Pseudomonadati</taxon>
        <taxon>Pseudomonadota</taxon>
        <taxon>Gammaproteobacteria</taxon>
        <taxon>Pseudomonadales</taxon>
        <taxon>Pseudomonadaceae</taxon>
        <taxon>Halopseudomonas</taxon>
    </lineage>
</organism>
<gene>
    <name evidence="18" type="ORF">SAMN05216198_3481</name>
</gene>
<dbReference type="GO" id="GO:0000155">
    <property type="term" value="F:phosphorelay sensor kinase activity"/>
    <property type="evidence" value="ECO:0007669"/>
    <property type="project" value="InterPro"/>
</dbReference>
<dbReference type="PROSITE" id="PS50109">
    <property type="entry name" value="HIS_KIN"/>
    <property type="match status" value="1"/>
</dbReference>
<comment type="subcellular location">
    <subcellularLocation>
        <location evidence="3 15">Cell inner membrane</location>
    </subcellularLocation>
    <subcellularLocation>
        <location evidence="2">Membrane</location>
        <topology evidence="2">Multi-pass membrane protein</topology>
    </subcellularLocation>
</comment>
<dbReference type="SMART" id="SM00387">
    <property type="entry name" value="HATPase_c"/>
    <property type="match status" value="1"/>
</dbReference>
<dbReference type="STRING" id="797277.SAMN05216198_3481"/>
<dbReference type="EMBL" id="LT629748">
    <property type="protein sequence ID" value="SDT03809.1"/>
    <property type="molecule type" value="Genomic_DNA"/>
</dbReference>
<evidence type="ECO:0000313" key="18">
    <source>
        <dbReference type="EMBL" id="SDT03809.1"/>
    </source>
</evidence>
<keyword evidence="4 15" id="KW-1003">Cell membrane</keyword>
<dbReference type="SUPFAM" id="SSF55874">
    <property type="entry name" value="ATPase domain of HSP90 chaperone/DNA topoisomerase II/histidine kinase"/>
    <property type="match status" value="1"/>
</dbReference>